<proteinExistence type="predicted"/>
<protein>
    <submittedName>
        <fullName evidence="2">Uncharacterized protein</fullName>
    </submittedName>
</protein>
<accession>A0A4Z2GUC8</accession>
<dbReference type="Proteomes" id="UP000314294">
    <property type="component" value="Unassembled WGS sequence"/>
</dbReference>
<comment type="caution">
    <text evidence="2">The sequence shown here is derived from an EMBL/GenBank/DDBJ whole genome shotgun (WGS) entry which is preliminary data.</text>
</comment>
<sequence>MFSEVDSTHTIHLPDHSPQQSRASFIVEAPDEIRAPGRRGSRAREGAPASVEEESRASASTAPLSLHTDRLRSSKAWEETGSRVCGEIKINT</sequence>
<feature type="region of interest" description="Disordered" evidence="1">
    <location>
        <begin position="1"/>
        <end position="64"/>
    </location>
</feature>
<feature type="compositionally biased region" description="Basic and acidic residues" evidence="1">
    <location>
        <begin position="1"/>
        <end position="15"/>
    </location>
</feature>
<name>A0A4Z2GUC8_9TELE</name>
<organism evidence="2 3">
    <name type="scientific">Liparis tanakae</name>
    <name type="common">Tanaka's snailfish</name>
    <dbReference type="NCBI Taxonomy" id="230148"/>
    <lineage>
        <taxon>Eukaryota</taxon>
        <taxon>Metazoa</taxon>
        <taxon>Chordata</taxon>
        <taxon>Craniata</taxon>
        <taxon>Vertebrata</taxon>
        <taxon>Euteleostomi</taxon>
        <taxon>Actinopterygii</taxon>
        <taxon>Neopterygii</taxon>
        <taxon>Teleostei</taxon>
        <taxon>Neoteleostei</taxon>
        <taxon>Acanthomorphata</taxon>
        <taxon>Eupercaria</taxon>
        <taxon>Perciformes</taxon>
        <taxon>Cottioidei</taxon>
        <taxon>Cottales</taxon>
        <taxon>Liparidae</taxon>
        <taxon>Liparis</taxon>
    </lineage>
</organism>
<evidence type="ECO:0000313" key="3">
    <source>
        <dbReference type="Proteomes" id="UP000314294"/>
    </source>
</evidence>
<dbReference type="AlphaFoldDB" id="A0A4Z2GUC8"/>
<evidence type="ECO:0000313" key="2">
    <source>
        <dbReference type="EMBL" id="TNN56312.1"/>
    </source>
</evidence>
<keyword evidence="3" id="KW-1185">Reference proteome</keyword>
<dbReference type="EMBL" id="SRLO01000432">
    <property type="protein sequence ID" value="TNN56312.1"/>
    <property type="molecule type" value="Genomic_DNA"/>
</dbReference>
<reference evidence="2 3" key="1">
    <citation type="submission" date="2019-03" db="EMBL/GenBank/DDBJ databases">
        <title>First draft genome of Liparis tanakae, snailfish: a comprehensive survey of snailfish specific genes.</title>
        <authorList>
            <person name="Kim W."/>
            <person name="Song I."/>
            <person name="Jeong J.-H."/>
            <person name="Kim D."/>
            <person name="Kim S."/>
            <person name="Ryu S."/>
            <person name="Song J.Y."/>
            <person name="Lee S.K."/>
        </authorList>
    </citation>
    <scope>NUCLEOTIDE SEQUENCE [LARGE SCALE GENOMIC DNA]</scope>
    <source>
        <tissue evidence="2">Muscle</tissue>
    </source>
</reference>
<gene>
    <name evidence="2" type="ORF">EYF80_033518</name>
</gene>
<evidence type="ECO:0000256" key="1">
    <source>
        <dbReference type="SAM" id="MobiDB-lite"/>
    </source>
</evidence>